<name>A0A4R6J9A5_9ACTN</name>
<dbReference type="Proteomes" id="UP000294901">
    <property type="component" value="Unassembled WGS sequence"/>
</dbReference>
<dbReference type="Pfam" id="PF13977">
    <property type="entry name" value="TetR_C_6"/>
    <property type="match status" value="1"/>
</dbReference>
<keyword evidence="8" id="KW-1185">Reference proteome</keyword>
<comment type="caution">
    <text evidence="7">The sequence shown here is derived from an EMBL/GenBank/DDBJ whole genome shotgun (WGS) entry which is preliminary data.</text>
</comment>
<dbReference type="SUPFAM" id="SSF46689">
    <property type="entry name" value="Homeodomain-like"/>
    <property type="match status" value="1"/>
</dbReference>
<proteinExistence type="predicted"/>
<keyword evidence="1" id="KW-0678">Repressor</keyword>
<keyword evidence="2" id="KW-0805">Transcription regulation</keyword>
<dbReference type="EMBL" id="SNWR01000002">
    <property type="protein sequence ID" value="TDO32204.1"/>
    <property type="molecule type" value="Genomic_DNA"/>
</dbReference>
<dbReference type="InterPro" id="IPR001647">
    <property type="entry name" value="HTH_TetR"/>
</dbReference>
<dbReference type="PROSITE" id="PS50977">
    <property type="entry name" value="HTH_TETR_2"/>
    <property type="match status" value="1"/>
</dbReference>
<keyword evidence="4" id="KW-0804">Transcription</keyword>
<gene>
    <name evidence="7" type="ORF">C8E87_7653</name>
</gene>
<dbReference type="GO" id="GO:0003677">
    <property type="term" value="F:DNA binding"/>
    <property type="evidence" value="ECO:0007669"/>
    <property type="project" value="UniProtKB-UniRule"/>
</dbReference>
<protein>
    <submittedName>
        <fullName evidence="7">TetR family transcriptional regulator</fullName>
    </submittedName>
</protein>
<dbReference type="Pfam" id="PF00440">
    <property type="entry name" value="TetR_N"/>
    <property type="match status" value="1"/>
</dbReference>
<dbReference type="Gene3D" id="1.10.357.10">
    <property type="entry name" value="Tetracycline Repressor, domain 2"/>
    <property type="match status" value="1"/>
</dbReference>
<dbReference type="RefSeq" id="WP_166661412.1">
    <property type="nucleotide sequence ID" value="NZ_BOMD01000044.1"/>
</dbReference>
<evidence type="ECO:0000313" key="8">
    <source>
        <dbReference type="Proteomes" id="UP000294901"/>
    </source>
</evidence>
<dbReference type="InterPro" id="IPR009057">
    <property type="entry name" value="Homeodomain-like_sf"/>
</dbReference>
<evidence type="ECO:0000256" key="4">
    <source>
        <dbReference type="ARBA" id="ARBA00023163"/>
    </source>
</evidence>
<evidence type="ECO:0000256" key="5">
    <source>
        <dbReference type="PROSITE-ProRule" id="PRU00335"/>
    </source>
</evidence>
<keyword evidence="3 5" id="KW-0238">DNA-binding</keyword>
<dbReference type="PANTHER" id="PTHR47506:SF6">
    <property type="entry name" value="HTH-TYPE TRANSCRIPTIONAL REPRESSOR NEMR"/>
    <property type="match status" value="1"/>
</dbReference>
<feature type="DNA-binding region" description="H-T-H motif" evidence="5">
    <location>
        <begin position="31"/>
        <end position="50"/>
    </location>
</feature>
<evidence type="ECO:0000256" key="2">
    <source>
        <dbReference type="ARBA" id="ARBA00023015"/>
    </source>
</evidence>
<dbReference type="AlphaFoldDB" id="A0A4R6J9A5"/>
<feature type="domain" description="HTH tetR-type" evidence="6">
    <location>
        <begin position="8"/>
        <end position="68"/>
    </location>
</feature>
<accession>A0A4R6J9A5</accession>
<organism evidence="7 8">
    <name type="scientific">Paractinoplanes brasiliensis</name>
    <dbReference type="NCBI Taxonomy" id="52695"/>
    <lineage>
        <taxon>Bacteria</taxon>
        <taxon>Bacillati</taxon>
        <taxon>Actinomycetota</taxon>
        <taxon>Actinomycetes</taxon>
        <taxon>Micromonosporales</taxon>
        <taxon>Micromonosporaceae</taxon>
        <taxon>Paractinoplanes</taxon>
    </lineage>
</organism>
<evidence type="ECO:0000256" key="3">
    <source>
        <dbReference type="ARBA" id="ARBA00023125"/>
    </source>
</evidence>
<dbReference type="InterPro" id="IPR039538">
    <property type="entry name" value="BetI_C"/>
</dbReference>
<sequence>MPKIVDHERRRAEIVGAFLTVVAREGLAGAGSRAIAAELGVGAGALWHYFDSLDSVVSAAYQRILEQVDARIEGAAGGRRGLAAVDVTLREILPVSAETRDEAQVMVGFWGRLAVSRRPRSVAADAITRWGDPMRRRLGEAVEDGELCPEAPVAELADVLLSVAVGQQVHVVLGTGTDAGSCPLAIIEHCLAPWRPAQATKMQNGWPAGSA</sequence>
<dbReference type="PANTHER" id="PTHR47506">
    <property type="entry name" value="TRANSCRIPTIONAL REGULATORY PROTEIN"/>
    <property type="match status" value="1"/>
</dbReference>
<evidence type="ECO:0000256" key="1">
    <source>
        <dbReference type="ARBA" id="ARBA00022491"/>
    </source>
</evidence>
<dbReference type="InterPro" id="IPR036271">
    <property type="entry name" value="Tet_transcr_reg_TetR-rel_C_sf"/>
</dbReference>
<dbReference type="SUPFAM" id="SSF48498">
    <property type="entry name" value="Tetracyclin repressor-like, C-terminal domain"/>
    <property type="match status" value="1"/>
</dbReference>
<evidence type="ECO:0000259" key="6">
    <source>
        <dbReference type="PROSITE" id="PS50977"/>
    </source>
</evidence>
<evidence type="ECO:0000313" key="7">
    <source>
        <dbReference type="EMBL" id="TDO32204.1"/>
    </source>
</evidence>
<reference evidence="7 8" key="1">
    <citation type="submission" date="2019-03" db="EMBL/GenBank/DDBJ databases">
        <title>Sequencing the genomes of 1000 actinobacteria strains.</title>
        <authorList>
            <person name="Klenk H.-P."/>
        </authorList>
    </citation>
    <scope>NUCLEOTIDE SEQUENCE [LARGE SCALE GENOMIC DNA]</scope>
    <source>
        <strain evidence="7 8">DSM 43805</strain>
    </source>
</reference>